<evidence type="ECO:0000313" key="2">
    <source>
        <dbReference type="Proteomes" id="UP000005707"/>
    </source>
</evidence>
<dbReference type="InterPro" id="IPR027417">
    <property type="entry name" value="P-loop_NTPase"/>
</dbReference>
<dbReference type="InParanoid" id="U2FIG9"/>
<dbReference type="STRING" id="1033810.HLPCO_002962"/>
<comment type="caution">
    <text evidence="1">The sequence shown here is derived from an EMBL/GenBank/DDBJ whole genome shotgun (WGS) entry which is preliminary data.</text>
</comment>
<sequence length="219" mass="25812">MKIDNKIIKEYLKNVYFITGTAYAGKSTICKMISERLGLSHCEENYKFGDFLNIATPDKFPNMCYFETMKDWQEFISRTPDEYDSWITNTSRELSQFEIVELISISRHKKVIVDTNIPVEVLLEISDFDHVALLLSPQSMSVERFFDREDPDKKFILEQINKSENPEKTMENYKACIAKINSLGHYNKLLNSAFKCFIRDDQNNDIEKRYQDVIKHFKL</sequence>
<dbReference type="AlphaFoldDB" id="U2FIG9"/>
<reference evidence="1 2" key="1">
    <citation type="journal article" date="2011" name="J. Bacteriol.">
        <title>Genome sequence of Haloplasma contractile, an unusual contractile bacterium from a deep-sea anoxic brine lake.</title>
        <authorList>
            <person name="Antunes A."/>
            <person name="Alam I."/>
            <person name="El Dorry H."/>
            <person name="Siam R."/>
            <person name="Robertson A."/>
            <person name="Bajic V.B."/>
            <person name="Stingl U."/>
        </authorList>
    </citation>
    <scope>NUCLEOTIDE SEQUENCE [LARGE SCALE GENOMIC DNA]</scope>
    <source>
        <strain evidence="1 2">SSD-17B</strain>
    </source>
</reference>
<evidence type="ECO:0000313" key="1">
    <source>
        <dbReference type="EMBL" id="ERJ11009.1"/>
    </source>
</evidence>
<dbReference type="Gene3D" id="3.40.50.300">
    <property type="entry name" value="P-loop containing nucleotide triphosphate hydrolases"/>
    <property type="match status" value="1"/>
</dbReference>
<protein>
    <submittedName>
        <fullName evidence="1">AAA domain protein</fullName>
    </submittedName>
</protein>
<organism evidence="1 2">
    <name type="scientific">Haloplasma contractile SSD-17B</name>
    <dbReference type="NCBI Taxonomy" id="1033810"/>
    <lineage>
        <taxon>Bacteria</taxon>
        <taxon>Bacillati</taxon>
        <taxon>Mycoplasmatota</taxon>
        <taxon>Mollicutes</taxon>
        <taxon>Haloplasmatales</taxon>
        <taxon>Haloplasmataceae</taxon>
        <taxon>Haloplasma</taxon>
    </lineage>
</organism>
<reference evidence="1 2" key="2">
    <citation type="journal article" date="2013" name="PLoS ONE">
        <title>INDIGO - INtegrated Data Warehouse of MIcrobial GenOmes with Examples from the Red Sea Extremophiles.</title>
        <authorList>
            <person name="Alam I."/>
            <person name="Antunes A."/>
            <person name="Kamau A.A."/>
            <person name="Ba Alawi W."/>
            <person name="Kalkatawi M."/>
            <person name="Stingl U."/>
            <person name="Bajic V.B."/>
        </authorList>
    </citation>
    <scope>NUCLEOTIDE SEQUENCE [LARGE SCALE GENOMIC DNA]</scope>
    <source>
        <strain evidence="1 2">SSD-17B</strain>
    </source>
</reference>
<accession>U2FIG9</accession>
<dbReference type="EMBL" id="AFNU02000019">
    <property type="protein sequence ID" value="ERJ11009.1"/>
    <property type="molecule type" value="Genomic_DNA"/>
</dbReference>
<dbReference type="eggNOG" id="COG0237">
    <property type="taxonomic scope" value="Bacteria"/>
</dbReference>
<keyword evidence="2" id="KW-1185">Reference proteome</keyword>
<dbReference type="OrthoDB" id="2835040at2"/>
<dbReference type="Proteomes" id="UP000005707">
    <property type="component" value="Unassembled WGS sequence"/>
</dbReference>
<proteinExistence type="predicted"/>
<name>U2FIG9_9MOLU</name>
<dbReference type="SUPFAM" id="SSF52540">
    <property type="entry name" value="P-loop containing nucleoside triphosphate hydrolases"/>
    <property type="match status" value="1"/>
</dbReference>
<dbReference type="RefSeq" id="WP_008825521.1">
    <property type="nucleotide sequence ID" value="NZ_AFNU02000019.1"/>
</dbReference>
<gene>
    <name evidence="1" type="ORF">HLPCO_002962</name>
</gene>